<reference evidence="2 3" key="2">
    <citation type="submission" date="2018-10" db="EMBL/GenBank/DDBJ databases">
        <authorList>
            <consortium name="Pathogen Informatics"/>
        </authorList>
    </citation>
    <scope>NUCLEOTIDE SEQUENCE [LARGE SCALE GENOMIC DNA]</scope>
</reference>
<organism evidence="4">
    <name type="scientific">Enterobius vermicularis</name>
    <name type="common">Human pinworm</name>
    <dbReference type="NCBI Taxonomy" id="51028"/>
    <lineage>
        <taxon>Eukaryota</taxon>
        <taxon>Metazoa</taxon>
        <taxon>Ecdysozoa</taxon>
        <taxon>Nematoda</taxon>
        <taxon>Chromadorea</taxon>
        <taxon>Rhabditida</taxon>
        <taxon>Spirurina</taxon>
        <taxon>Oxyuridomorpha</taxon>
        <taxon>Oxyuroidea</taxon>
        <taxon>Oxyuridae</taxon>
        <taxon>Enterobius</taxon>
    </lineage>
</organism>
<dbReference type="OrthoDB" id="5859420at2759"/>
<feature type="signal peptide" evidence="1">
    <location>
        <begin position="1"/>
        <end position="19"/>
    </location>
</feature>
<gene>
    <name evidence="2" type="ORF">EVEC_LOCUS4138</name>
</gene>
<evidence type="ECO:0000256" key="1">
    <source>
        <dbReference type="SAM" id="SignalP"/>
    </source>
</evidence>
<protein>
    <submittedName>
        <fullName evidence="4">Secreted protein</fullName>
    </submittedName>
</protein>
<keyword evidence="3" id="KW-1185">Reference proteome</keyword>
<dbReference type="WBParaSite" id="EVEC_0000443001-mRNA-1">
    <property type="protein sequence ID" value="EVEC_0000443001-mRNA-1"/>
    <property type="gene ID" value="EVEC_0000443001"/>
</dbReference>
<evidence type="ECO:0000313" key="2">
    <source>
        <dbReference type="EMBL" id="VDD89387.1"/>
    </source>
</evidence>
<name>A0A0N4V322_ENTVE</name>
<dbReference type="AlphaFoldDB" id="A0A0N4V322"/>
<accession>A0A0N4V322</accession>
<keyword evidence="1" id="KW-0732">Signal</keyword>
<proteinExistence type="predicted"/>
<dbReference type="EMBL" id="UXUI01007773">
    <property type="protein sequence ID" value="VDD89387.1"/>
    <property type="molecule type" value="Genomic_DNA"/>
</dbReference>
<evidence type="ECO:0000313" key="3">
    <source>
        <dbReference type="Proteomes" id="UP000274131"/>
    </source>
</evidence>
<evidence type="ECO:0000313" key="4">
    <source>
        <dbReference type="WBParaSite" id="EVEC_0000443001-mRNA-1"/>
    </source>
</evidence>
<reference evidence="4" key="1">
    <citation type="submission" date="2017-02" db="UniProtKB">
        <authorList>
            <consortium name="WormBaseParasite"/>
        </authorList>
    </citation>
    <scope>IDENTIFICATION</scope>
</reference>
<sequence>MRCQHFLTLISIFATLVYGQLPVDNFFSCYLSGDSSGRSSWCGNNNPSDEATWRNPAAVQEGIKNAIDYHNKLVWDPYTYRGNPPLPPSGNAPVLVVNPPPPTPGPLPVLTPQGFVQPGGPAPAAPFGNGLSGLPNLQTYPGQSQQQIYSPQVTTQQQFYSSQTVAQPQQQQQTMQLQVPAATITSPSDLNTALPVQTASEPQLTDTPPFSSGVITQQALDSALQLPSTNATFLIDGKASPKDVNYGVKFKKYDISTVDTNVAIPENLNTDPDSIVLSALPIKNGAVSMAQAAHGMLQPMSSSSSTPRNSGQTHLQEVMVQPNSFDQMTPNPELDELRNAEEILATSKDLNSQSNPVTVQTGMINVVSKKPISIGPQNKRLFSGFHIVRGADGLNYARRTRIPLKIRKVNPSSEDTSNSHNA</sequence>
<dbReference type="Proteomes" id="UP000274131">
    <property type="component" value="Unassembled WGS sequence"/>
</dbReference>
<feature type="chain" id="PRO_5043122621" evidence="1">
    <location>
        <begin position="20"/>
        <end position="422"/>
    </location>
</feature>